<feature type="transmembrane region" description="Helical" evidence="8">
    <location>
        <begin position="537"/>
        <end position="554"/>
    </location>
</feature>
<protein>
    <submittedName>
        <fullName evidence="9">Cation transporter</fullName>
    </submittedName>
</protein>
<evidence type="ECO:0000256" key="3">
    <source>
        <dbReference type="ARBA" id="ARBA00022448"/>
    </source>
</evidence>
<dbReference type="PANTHER" id="PTHR32063:SF19">
    <property type="entry name" value="CATION EFFLUX SYSTEM PROTEIN CUSA"/>
    <property type="match status" value="1"/>
</dbReference>
<dbReference type="Gene3D" id="3.30.2090.10">
    <property type="entry name" value="Multidrug efflux transporter AcrB TolC docking domain, DN and DC subdomains"/>
    <property type="match status" value="2"/>
</dbReference>
<dbReference type="InterPro" id="IPR001036">
    <property type="entry name" value="Acrflvin-R"/>
</dbReference>
<gene>
    <name evidence="9" type="ORF">PS273GM_06790</name>
</gene>
<proteinExistence type="inferred from homology"/>
<name>A0A172WN98_STUST</name>
<dbReference type="GO" id="GO:0042910">
    <property type="term" value="F:xenobiotic transmembrane transporter activity"/>
    <property type="evidence" value="ECO:0007669"/>
    <property type="project" value="TreeGrafter"/>
</dbReference>
<evidence type="ECO:0000313" key="9">
    <source>
        <dbReference type="EMBL" id="ANF24877.1"/>
    </source>
</evidence>
<dbReference type="Pfam" id="PF00873">
    <property type="entry name" value="ACR_tran"/>
    <property type="match status" value="1"/>
</dbReference>
<feature type="transmembrane region" description="Helical" evidence="8">
    <location>
        <begin position="923"/>
        <end position="947"/>
    </location>
</feature>
<comment type="subcellular location">
    <subcellularLocation>
        <location evidence="1">Cell membrane</location>
        <topology evidence="1">Multi-pass membrane protein</topology>
    </subcellularLocation>
</comment>
<dbReference type="AlphaFoldDB" id="A0A172WN98"/>
<evidence type="ECO:0000256" key="1">
    <source>
        <dbReference type="ARBA" id="ARBA00004651"/>
    </source>
</evidence>
<evidence type="ECO:0000256" key="5">
    <source>
        <dbReference type="ARBA" id="ARBA00022692"/>
    </source>
</evidence>
<keyword evidence="6 8" id="KW-1133">Transmembrane helix</keyword>
<accession>A0A172WN98</accession>
<evidence type="ECO:0000256" key="8">
    <source>
        <dbReference type="SAM" id="Phobius"/>
    </source>
</evidence>
<dbReference type="SUPFAM" id="SSF82693">
    <property type="entry name" value="Multidrug efflux transporter AcrB pore domain, PN1, PN2, PC1 and PC2 subdomains"/>
    <property type="match status" value="2"/>
</dbReference>
<dbReference type="Gene3D" id="3.30.70.1440">
    <property type="entry name" value="Multidrug efflux transporter AcrB pore domain"/>
    <property type="match status" value="1"/>
</dbReference>
<organism evidence="9 10">
    <name type="scientific">Stutzerimonas stutzeri</name>
    <name type="common">Pseudomonas stutzeri</name>
    <dbReference type="NCBI Taxonomy" id="316"/>
    <lineage>
        <taxon>Bacteria</taxon>
        <taxon>Pseudomonadati</taxon>
        <taxon>Pseudomonadota</taxon>
        <taxon>Gammaproteobacteria</taxon>
        <taxon>Pseudomonadales</taxon>
        <taxon>Pseudomonadaceae</taxon>
        <taxon>Stutzerimonas</taxon>
    </lineage>
</organism>
<keyword evidence="3" id="KW-0813">Transport</keyword>
<comment type="similarity">
    <text evidence="2">Belongs to the resistance-nodulation-cell division (RND) (TC 2.A.6) family.</text>
</comment>
<keyword evidence="7 8" id="KW-0472">Membrane</keyword>
<keyword evidence="4" id="KW-1003">Cell membrane</keyword>
<evidence type="ECO:0000313" key="10">
    <source>
        <dbReference type="Proteomes" id="UP000077787"/>
    </source>
</evidence>
<dbReference type="InterPro" id="IPR004763">
    <property type="entry name" value="CusA-like"/>
</dbReference>
<evidence type="ECO:0000256" key="7">
    <source>
        <dbReference type="ARBA" id="ARBA00023136"/>
    </source>
</evidence>
<dbReference type="Proteomes" id="UP000077787">
    <property type="component" value="Chromosome"/>
</dbReference>
<dbReference type="GO" id="GO:0005886">
    <property type="term" value="C:plasma membrane"/>
    <property type="evidence" value="ECO:0007669"/>
    <property type="project" value="UniProtKB-SubCell"/>
</dbReference>
<sequence length="1056" mass="115205">MIAAIIRWSVANRFLILLATVFAVAWGVWSVKNTAVDALPDLSDVQVIIRTPYPGQAPQIVENQVTYPLTTTMLSVPGAKTVRGYSFFGDSYVYVLFEDGTDLYWARSRVLEYLSQVQSRLPAAAKPALGPDATGVGWIYQYALVDRTGKHDLSQLRSLQDWFLRYELKTLPNVAEVAPIGGMVKQYQVVLDPVRMASRGVTQQQIAKAIDEANRETGGSVLELAETEFMVRATGYLKTLKDFRAIPLRLDGGVPVTLGDVAHIQLGPEMRRGISELDGEGEVVGGVVILRSGKNARETIAAVQTKLDELKASLPQGVEIVTTYDRSKLIDSAVENLTHKLIEEFIVVALVCAIFLWHLRSSLVAIVSLPIGILIAFVIMQRQGINANIMSLGGIAIAIGAMVDAAIVMIENAHKHIEAWHKRHPDSTLKGQEHWKVITDAAVEVGPALFFSLLIITLSFIPVFTLEAQEGRLFGPLAFTKTYAMAAAAGLSVTLVPVLMGYWIRGKIPDEHRNPLNRGLIWIYKPALDAVLRWPKMTLLVAVLVFLTGLWPASRLGGEFLPPLDEGDLLYMPTALPGLSAQKASELLQQTDRLIKTVPEVAHVFGKAGRADTATDPAPLEMFETTIQFKPKDQWRPGMTPDKLVEELDRTVQVPGLANLWIPPIRNRIDMLATGIKSPIGVKVYGTDLAQIDKATQAVEKIAKTVPGVSSALAERLTGGRYIDVDIDRVAAARYGLNIADVQSIVAGAIGGQTIGETVEGLARYPINLRYGREWRDSISDLRNLPIYTPQGSQITLGTVAKVQVTDGPPMLKSENARLSGWVYVDVRGRDMAAVVGDLREKISKGVQLESGMSISYSGQFEFMERANAKLKLVVPATLLIIFVLLYLTFARFGEALLIMATLPFALTGGVWFLYLLGYNLSVATGIGFIALAGVSAEFGVIMLLYLKNAWTDRVNAGAHGEGVLLDAIREGAVQRVRPKAMTVAVIIAGLLPILWGSGTGSEIMSRIAAPMVGGMITAPLLSLFVLPAAYLLMRRRQLRVTTQQATNPLENIHEH</sequence>
<dbReference type="NCBIfam" id="TIGR00914">
    <property type="entry name" value="2A0601"/>
    <property type="match status" value="1"/>
</dbReference>
<evidence type="ECO:0000256" key="4">
    <source>
        <dbReference type="ARBA" id="ARBA00022475"/>
    </source>
</evidence>
<keyword evidence="5 8" id="KW-0812">Transmembrane</keyword>
<reference evidence="9 10" key="1">
    <citation type="submission" date="2016-05" db="EMBL/GenBank/DDBJ databases">
        <title>Genome sequence of Pseudomonas stutzeri 273 and identification of the exopolysaccharide biosynthesis locus.</title>
        <authorList>
            <person name="Wu S."/>
            <person name="Sun C."/>
        </authorList>
    </citation>
    <scope>NUCLEOTIDE SEQUENCE [LARGE SCALE GENOMIC DNA]</scope>
    <source>
        <strain evidence="9 10">273</strain>
    </source>
</reference>
<feature type="transmembrane region" description="Helical" evidence="8">
    <location>
        <begin position="337"/>
        <end position="356"/>
    </location>
</feature>
<dbReference type="InterPro" id="IPR027463">
    <property type="entry name" value="AcrB_DN_DC_subdom"/>
</dbReference>
<dbReference type="Gene3D" id="3.30.70.1430">
    <property type="entry name" value="Multidrug efflux transporter AcrB pore domain"/>
    <property type="match status" value="2"/>
</dbReference>
<dbReference type="EMBL" id="CP015641">
    <property type="protein sequence ID" value="ANF24877.1"/>
    <property type="molecule type" value="Genomic_DNA"/>
</dbReference>
<dbReference type="RefSeq" id="WP_064481003.1">
    <property type="nucleotide sequence ID" value="NZ_CP015641.1"/>
</dbReference>
<dbReference type="OrthoDB" id="9758757at2"/>
<dbReference type="SUPFAM" id="SSF82866">
    <property type="entry name" value="Multidrug efflux transporter AcrB transmembrane domain"/>
    <property type="match status" value="2"/>
</dbReference>
<feature type="transmembrane region" description="Helical" evidence="8">
    <location>
        <begin position="363"/>
        <end position="381"/>
    </location>
</feature>
<feature type="transmembrane region" description="Helical" evidence="8">
    <location>
        <begin position="441"/>
        <end position="463"/>
    </location>
</feature>
<evidence type="ECO:0000256" key="6">
    <source>
        <dbReference type="ARBA" id="ARBA00022989"/>
    </source>
</evidence>
<feature type="transmembrane region" description="Helical" evidence="8">
    <location>
        <begin position="387"/>
        <end position="410"/>
    </location>
</feature>
<dbReference type="PRINTS" id="PR00702">
    <property type="entry name" value="ACRIFLAVINRP"/>
</dbReference>
<dbReference type="GO" id="GO:0008324">
    <property type="term" value="F:monoatomic cation transmembrane transporter activity"/>
    <property type="evidence" value="ECO:0007669"/>
    <property type="project" value="InterPro"/>
</dbReference>
<feature type="transmembrane region" description="Helical" evidence="8">
    <location>
        <begin position="979"/>
        <end position="996"/>
    </location>
</feature>
<feature type="transmembrane region" description="Helical" evidence="8">
    <location>
        <begin position="897"/>
        <end position="917"/>
    </location>
</feature>
<dbReference type="Gene3D" id="3.30.70.1320">
    <property type="entry name" value="Multidrug efflux transporter AcrB pore domain like"/>
    <property type="match status" value="1"/>
</dbReference>
<evidence type="ECO:0000256" key="2">
    <source>
        <dbReference type="ARBA" id="ARBA00010942"/>
    </source>
</evidence>
<feature type="transmembrane region" description="Helical" evidence="8">
    <location>
        <begin position="483"/>
        <end position="504"/>
    </location>
</feature>
<dbReference type="SUPFAM" id="SSF82714">
    <property type="entry name" value="Multidrug efflux transporter AcrB TolC docking domain, DN and DC subdomains"/>
    <property type="match status" value="2"/>
</dbReference>
<feature type="transmembrane region" description="Helical" evidence="8">
    <location>
        <begin position="873"/>
        <end position="890"/>
    </location>
</feature>
<dbReference type="Gene3D" id="1.20.1640.10">
    <property type="entry name" value="Multidrug efflux transporter AcrB transmembrane domain"/>
    <property type="match status" value="2"/>
</dbReference>
<feature type="transmembrane region" description="Helical" evidence="8">
    <location>
        <begin position="1008"/>
        <end position="1033"/>
    </location>
</feature>
<dbReference type="PANTHER" id="PTHR32063">
    <property type="match status" value="1"/>
</dbReference>